<dbReference type="EMBL" id="JAUCBP010000008">
    <property type="protein sequence ID" value="MDM7861219.1"/>
    <property type="molecule type" value="Genomic_DNA"/>
</dbReference>
<dbReference type="EMBL" id="JAUCBP010000012">
    <property type="protein sequence ID" value="MDM7861644.1"/>
    <property type="molecule type" value="Genomic_DNA"/>
</dbReference>
<accession>A0ABT7T1G7</accession>
<proteinExistence type="predicted"/>
<protein>
    <recommendedName>
        <fullName evidence="1">DUF7684 domain-containing protein</fullName>
    </recommendedName>
</protein>
<reference evidence="3 4" key="1">
    <citation type="submission" date="2023-06" db="EMBL/GenBank/DDBJ databases">
        <title>Alteromonas sp. ASW11-36 isolated from intertidal sand.</title>
        <authorList>
            <person name="Li Y."/>
        </authorList>
    </citation>
    <scope>NUCLEOTIDE SEQUENCE [LARGE SCALE GENOMIC DNA]</scope>
    <source>
        <strain evidence="3 4">ASW11-36</strain>
    </source>
</reference>
<evidence type="ECO:0000259" key="1">
    <source>
        <dbReference type="Pfam" id="PF24733"/>
    </source>
</evidence>
<evidence type="ECO:0000313" key="2">
    <source>
        <dbReference type="EMBL" id="MDM7861219.1"/>
    </source>
</evidence>
<evidence type="ECO:0000313" key="3">
    <source>
        <dbReference type="EMBL" id="MDM7861644.1"/>
    </source>
</evidence>
<evidence type="ECO:0000313" key="4">
    <source>
        <dbReference type="Proteomes" id="UP001234343"/>
    </source>
</evidence>
<comment type="caution">
    <text evidence="3">The sequence shown here is derived from an EMBL/GenBank/DDBJ whole genome shotgun (WGS) entry which is preliminary data.</text>
</comment>
<name>A0ABT7T1G7_9ALTE</name>
<dbReference type="Pfam" id="PF24733">
    <property type="entry name" value="DUF7684"/>
    <property type="match status" value="1"/>
</dbReference>
<gene>
    <name evidence="2" type="ORF">QTP81_11500</name>
    <name evidence="3" type="ORF">QTP81_13670</name>
</gene>
<keyword evidence="4" id="KW-1185">Reference proteome</keyword>
<dbReference type="RefSeq" id="WP_289365654.1">
    <property type="nucleotide sequence ID" value="NZ_JAUCBP010000008.1"/>
</dbReference>
<dbReference type="Proteomes" id="UP001234343">
    <property type="component" value="Unassembled WGS sequence"/>
</dbReference>
<dbReference type="InterPro" id="IPR056101">
    <property type="entry name" value="DUF7684"/>
</dbReference>
<sequence length="94" mass="10334">MKHSKVVLVSKNKYSSETDDLILSLLEQGYELFCVVGEDCEKIEDVIDELAIGDGSSPKRVTTTSHPNESLDEVVQFATMMNLNEKSGVEVVGI</sequence>
<feature type="domain" description="DUF7684" evidence="1">
    <location>
        <begin position="5"/>
        <end position="81"/>
    </location>
</feature>
<organism evidence="3 4">
    <name type="scientific">Alteromonas arenosi</name>
    <dbReference type="NCBI Taxonomy" id="3055817"/>
    <lineage>
        <taxon>Bacteria</taxon>
        <taxon>Pseudomonadati</taxon>
        <taxon>Pseudomonadota</taxon>
        <taxon>Gammaproteobacteria</taxon>
        <taxon>Alteromonadales</taxon>
        <taxon>Alteromonadaceae</taxon>
        <taxon>Alteromonas/Salinimonas group</taxon>
        <taxon>Alteromonas</taxon>
    </lineage>
</organism>